<evidence type="ECO:0000259" key="3">
    <source>
        <dbReference type="Pfam" id="PF05532"/>
    </source>
</evidence>
<dbReference type="SUPFAM" id="SSF69047">
    <property type="entry name" value="Hypothetical protein YjbJ"/>
    <property type="match status" value="1"/>
</dbReference>
<dbReference type="Gene3D" id="1.10.1470.10">
    <property type="entry name" value="YjbJ"/>
    <property type="match status" value="1"/>
</dbReference>
<dbReference type="InterPro" id="IPR008462">
    <property type="entry name" value="CsbD"/>
</dbReference>
<dbReference type="Proteomes" id="UP000286351">
    <property type="component" value="Unassembled WGS sequence"/>
</dbReference>
<dbReference type="Pfam" id="PF05532">
    <property type="entry name" value="CsbD"/>
    <property type="match status" value="1"/>
</dbReference>
<dbReference type="EMBL" id="MOBO01000019">
    <property type="protein sequence ID" value="RON36528.1"/>
    <property type="molecule type" value="Genomic_DNA"/>
</dbReference>
<reference evidence="4 5" key="1">
    <citation type="submission" date="2016-10" db="EMBL/GenBank/DDBJ databases">
        <title>Comparative genome analysis of multiple Pseudomonas spp. focuses on biocontrol and plant growth promoting traits.</title>
        <authorList>
            <person name="Tao X.-Y."/>
            <person name="Taylor C.G."/>
        </authorList>
    </citation>
    <scope>NUCLEOTIDE SEQUENCE [LARGE SCALE GENOMIC DNA]</scope>
    <source>
        <strain evidence="4 5">38D4</strain>
    </source>
</reference>
<organism evidence="4 5">
    <name type="scientific">Pseudomonas brassicacearum</name>
    <dbReference type="NCBI Taxonomy" id="930166"/>
    <lineage>
        <taxon>Bacteria</taxon>
        <taxon>Pseudomonadati</taxon>
        <taxon>Pseudomonadota</taxon>
        <taxon>Gammaproteobacteria</taxon>
        <taxon>Pseudomonadales</taxon>
        <taxon>Pseudomonadaceae</taxon>
        <taxon>Pseudomonas</taxon>
    </lineage>
</organism>
<feature type="domain" description="CsbD-like" evidence="3">
    <location>
        <begin position="6"/>
        <end position="58"/>
    </location>
</feature>
<protein>
    <submittedName>
        <fullName evidence="4">CsbD family protein</fullName>
    </submittedName>
</protein>
<dbReference type="InterPro" id="IPR036629">
    <property type="entry name" value="YjbJ_sf"/>
</dbReference>
<evidence type="ECO:0000256" key="1">
    <source>
        <dbReference type="ARBA" id="ARBA00009129"/>
    </source>
</evidence>
<evidence type="ECO:0000256" key="2">
    <source>
        <dbReference type="SAM" id="MobiDB-lite"/>
    </source>
</evidence>
<comment type="similarity">
    <text evidence="1">Belongs to the UPF0337 (CsbD) family.</text>
</comment>
<comment type="caution">
    <text evidence="4">The sequence shown here is derived from an EMBL/GenBank/DDBJ whole genome shotgun (WGS) entry which is preliminary data.</text>
</comment>
<feature type="compositionally biased region" description="Basic and acidic residues" evidence="2">
    <location>
        <begin position="28"/>
        <end position="44"/>
    </location>
</feature>
<accession>A0A423JFN8</accession>
<evidence type="ECO:0000313" key="4">
    <source>
        <dbReference type="EMBL" id="RON36528.1"/>
    </source>
</evidence>
<gene>
    <name evidence="4" type="ORF">BK664_19390</name>
</gene>
<feature type="region of interest" description="Disordered" evidence="2">
    <location>
        <begin position="1"/>
        <end position="63"/>
    </location>
</feature>
<sequence length="63" mass="6426">MSSTGDKAKGLANEAVGNVKQGVGKATGNDKMRAEGVVQERKGEAQQAVGKAKDAIKKGIDKA</sequence>
<proteinExistence type="inferred from homology"/>
<dbReference type="AlphaFoldDB" id="A0A423JFN8"/>
<name>A0A423JFN8_9PSED</name>
<dbReference type="RefSeq" id="WP_123367193.1">
    <property type="nucleotide sequence ID" value="NZ_MOBO01000019.1"/>
</dbReference>
<feature type="compositionally biased region" description="Basic and acidic residues" evidence="2">
    <location>
        <begin position="51"/>
        <end position="63"/>
    </location>
</feature>
<evidence type="ECO:0000313" key="5">
    <source>
        <dbReference type="Proteomes" id="UP000286351"/>
    </source>
</evidence>